<name>A0A3B1CNG2_9ZZZZ</name>
<accession>A0A3B1CNG2</accession>
<proteinExistence type="predicted"/>
<protein>
    <submittedName>
        <fullName evidence="1">Uncharacterized protein</fullName>
    </submittedName>
</protein>
<organism evidence="1">
    <name type="scientific">hydrothermal vent metagenome</name>
    <dbReference type="NCBI Taxonomy" id="652676"/>
    <lineage>
        <taxon>unclassified sequences</taxon>
        <taxon>metagenomes</taxon>
        <taxon>ecological metagenomes</taxon>
    </lineage>
</organism>
<sequence>MPLDGLVTAKLVDALRASNNFARKNQAWPRQNDLHKYSVLTGEITDCGEVQLSRRGAEDMRRLAGVRL</sequence>
<dbReference type="EMBL" id="UOGC01000105">
    <property type="protein sequence ID" value="VAX20445.1"/>
    <property type="molecule type" value="Genomic_DNA"/>
</dbReference>
<dbReference type="AlphaFoldDB" id="A0A3B1CNG2"/>
<reference evidence="1" key="1">
    <citation type="submission" date="2018-06" db="EMBL/GenBank/DDBJ databases">
        <authorList>
            <person name="Zhirakovskaya E."/>
        </authorList>
    </citation>
    <scope>NUCLEOTIDE SEQUENCE</scope>
</reference>
<evidence type="ECO:0000313" key="1">
    <source>
        <dbReference type="EMBL" id="VAX20445.1"/>
    </source>
</evidence>
<gene>
    <name evidence="1" type="ORF">MNBD_NITROSPINAE01-254</name>
</gene>